<evidence type="ECO:0000256" key="6">
    <source>
        <dbReference type="ARBA" id="ARBA00023180"/>
    </source>
</evidence>
<dbReference type="GO" id="GO:0033627">
    <property type="term" value="P:cell adhesion mediated by integrin"/>
    <property type="evidence" value="ECO:0007669"/>
    <property type="project" value="TreeGrafter"/>
</dbReference>
<dbReference type="PANTHER" id="PTHR22917">
    <property type="entry name" value="HEMOPEXIN DOMAIN-CONTAINING PROTEIN"/>
    <property type="match status" value="1"/>
</dbReference>
<dbReference type="GO" id="GO:0005178">
    <property type="term" value="F:integrin binding"/>
    <property type="evidence" value="ECO:0007669"/>
    <property type="project" value="TreeGrafter"/>
</dbReference>
<keyword evidence="5" id="KW-1015">Disulfide bond</keyword>
<feature type="domain" description="SMB" evidence="10">
    <location>
        <begin position="18"/>
        <end position="61"/>
    </location>
</feature>
<dbReference type="InterPro" id="IPR051298">
    <property type="entry name" value="Heme_transport/Cell_adhesion"/>
</dbReference>
<dbReference type="SMART" id="SM00120">
    <property type="entry name" value="HX"/>
    <property type="match status" value="3"/>
</dbReference>
<dbReference type="EMBL" id="SCEB01004946">
    <property type="protein sequence ID" value="RXM93237.1"/>
    <property type="molecule type" value="Genomic_DNA"/>
</dbReference>
<dbReference type="PROSITE" id="PS00524">
    <property type="entry name" value="SMB_1"/>
    <property type="match status" value="1"/>
</dbReference>
<evidence type="ECO:0000259" key="10">
    <source>
        <dbReference type="PROSITE" id="PS50958"/>
    </source>
</evidence>
<feature type="region of interest" description="Disordered" evidence="8">
    <location>
        <begin position="107"/>
        <end position="150"/>
    </location>
</feature>
<dbReference type="InterPro" id="IPR018486">
    <property type="entry name" value="Hemopexin_CS"/>
</dbReference>
<organism evidence="11 12">
    <name type="scientific">Acipenser ruthenus</name>
    <name type="common">Sterlet sturgeon</name>
    <dbReference type="NCBI Taxonomy" id="7906"/>
    <lineage>
        <taxon>Eukaryota</taxon>
        <taxon>Metazoa</taxon>
        <taxon>Chordata</taxon>
        <taxon>Craniata</taxon>
        <taxon>Vertebrata</taxon>
        <taxon>Euteleostomi</taxon>
        <taxon>Actinopterygii</taxon>
        <taxon>Chondrostei</taxon>
        <taxon>Acipenseriformes</taxon>
        <taxon>Acipenseridae</taxon>
        <taxon>Acipenser</taxon>
    </lineage>
</organism>
<dbReference type="InterPro" id="IPR000585">
    <property type="entry name" value="Hemopexin-like_dom"/>
</dbReference>
<keyword evidence="12" id="KW-1185">Reference proteome</keyword>
<name>A0A444UYK6_ACIRT</name>
<comment type="caution">
    <text evidence="11">The sequence shown here is derived from an EMBL/GenBank/DDBJ whole genome shotgun (WGS) entry which is preliminary data.</text>
</comment>
<evidence type="ECO:0000256" key="7">
    <source>
        <dbReference type="PROSITE-ProRule" id="PRU01011"/>
    </source>
</evidence>
<evidence type="ECO:0000256" key="9">
    <source>
        <dbReference type="SAM" id="SignalP"/>
    </source>
</evidence>
<dbReference type="Proteomes" id="UP000289886">
    <property type="component" value="Unassembled WGS sequence"/>
</dbReference>
<dbReference type="Gene3D" id="2.110.10.10">
    <property type="entry name" value="Hemopexin-like domain"/>
    <property type="match status" value="1"/>
</dbReference>
<feature type="chain" id="PRO_5019466338" evidence="9">
    <location>
        <begin position="18"/>
        <end position="325"/>
    </location>
</feature>
<feature type="repeat" description="Hemopexin" evidence="7">
    <location>
        <begin position="243"/>
        <end position="300"/>
    </location>
</feature>
<dbReference type="GO" id="GO:0006955">
    <property type="term" value="P:immune response"/>
    <property type="evidence" value="ECO:0007669"/>
    <property type="project" value="InterPro"/>
</dbReference>
<evidence type="ECO:0000256" key="5">
    <source>
        <dbReference type="ARBA" id="ARBA00023157"/>
    </source>
</evidence>
<dbReference type="AlphaFoldDB" id="A0A444UYK6"/>
<dbReference type="GO" id="GO:0005044">
    <property type="term" value="F:scavenger receptor activity"/>
    <property type="evidence" value="ECO:0007669"/>
    <property type="project" value="InterPro"/>
</dbReference>
<feature type="repeat" description="Hemopexin" evidence="7">
    <location>
        <begin position="195"/>
        <end position="242"/>
    </location>
</feature>
<evidence type="ECO:0000256" key="2">
    <source>
        <dbReference type="ARBA" id="ARBA00022525"/>
    </source>
</evidence>
<dbReference type="InterPro" id="IPR020436">
    <property type="entry name" value="SMB_chordata"/>
</dbReference>
<evidence type="ECO:0000256" key="8">
    <source>
        <dbReference type="SAM" id="MobiDB-lite"/>
    </source>
</evidence>
<evidence type="ECO:0000313" key="11">
    <source>
        <dbReference type="EMBL" id="RXM93237.1"/>
    </source>
</evidence>
<dbReference type="PANTHER" id="PTHR22917:SF3">
    <property type="entry name" value="VITRONECTIN"/>
    <property type="match status" value="1"/>
</dbReference>
<evidence type="ECO:0000313" key="12">
    <source>
        <dbReference type="Proteomes" id="UP000289886"/>
    </source>
</evidence>
<dbReference type="GO" id="GO:0007160">
    <property type="term" value="P:cell-matrix adhesion"/>
    <property type="evidence" value="ECO:0007669"/>
    <property type="project" value="TreeGrafter"/>
</dbReference>
<dbReference type="PROSITE" id="PS50958">
    <property type="entry name" value="SMB_2"/>
    <property type="match status" value="1"/>
</dbReference>
<dbReference type="InterPro" id="IPR036375">
    <property type="entry name" value="Hemopexin-like_dom_sf"/>
</dbReference>
<dbReference type="Gene3D" id="4.10.410.20">
    <property type="match status" value="1"/>
</dbReference>
<sequence>MKLGVILILSALTAALAVEDSCVGRCEIGFDSKKKCQCDSMCKYYQSCCVDYDTACRSKVSRGDLFDVPEDEYDYSANETETVESVPPETQNQGASLLRPNAVRPRVETTTANTEYERDTEQPELGRVTEPNPTEHTRPLQPEPAELCSGDPFDAFTQVKNGSMYAFRGQHFYELDDKEVKPGYPKLIKDVWGVEGPIDTAFTRINCQGKTYIFKGKEYWRFEDGVLDPDYPRDISEGFSGIPDNVDAAFALPAANYRGKEKVYFFKGSQYYQYEFRKQPTQQECSEMEPSTLFSRYTALQYDTWEDIFSFLFKGGTSHTTCFVP</sequence>
<feature type="signal peptide" evidence="9">
    <location>
        <begin position="1"/>
        <end position="17"/>
    </location>
</feature>
<keyword evidence="6" id="KW-0325">Glycoprotein</keyword>
<dbReference type="CDD" id="cd00094">
    <property type="entry name" value="HX"/>
    <property type="match status" value="1"/>
</dbReference>
<gene>
    <name evidence="11" type="ORF">EOD39_19293</name>
</gene>
<feature type="repeat" description="Hemopexin" evidence="7">
    <location>
        <begin position="150"/>
        <end position="194"/>
    </location>
</feature>
<dbReference type="GO" id="GO:0050840">
    <property type="term" value="F:extracellular matrix binding"/>
    <property type="evidence" value="ECO:0007669"/>
    <property type="project" value="TreeGrafter"/>
</dbReference>
<evidence type="ECO:0000256" key="4">
    <source>
        <dbReference type="ARBA" id="ARBA00022737"/>
    </source>
</evidence>
<evidence type="ECO:0000256" key="1">
    <source>
        <dbReference type="ARBA" id="ARBA00004613"/>
    </source>
</evidence>
<dbReference type="Pfam" id="PF00045">
    <property type="entry name" value="Hemopexin"/>
    <property type="match status" value="2"/>
</dbReference>
<dbReference type="GO" id="GO:0030247">
    <property type="term" value="F:polysaccharide binding"/>
    <property type="evidence" value="ECO:0007669"/>
    <property type="project" value="InterPro"/>
</dbReference>
<dbReference type="GO" id="GO:0005615">
    <property type="term" value="C:extracellular space"/>
    <property type="evidence" value="ECO:0007669"/>
    <property type="project" value="TreeGrafter"/>
</dbReference>
<dbReference type="PROSITE" id="PS51642">
    <property type="entry name" value="HEMOPEXIN_2"/>
    <property type="match status" value="3"/>
</dbReference>
<evidence type="ECO:0000256" key="3">
    <source>
        <dbReference type="ARBA" id="ARBA00022729"/>
    </source>
</evidence>
<dbReference type="Pfam" id="PF01033">
    <property type="entry name" value="Somatomedin_B"/>
    <property type="match status" value="1"/>
</dbReference>
<dbReference type="InterPro" id="IPR036024">
    <property type="entry name" value="Somatomedin_B-like_dom_sf"/>
</dbReference>
<dbReference type="SMART" id="SM00201">
    <property type="entry name" value="SO"/>
    <property type="match status" value="1"/>
</dbReference>
<reference evidence="11 12" key="1">
    <citation type="submission" date="2019-01" db="EMBL/GenBank/DDBJ databases">
        <title>Draft Genome and Complete Hox-Cluster Characterization of the Sterlet Sturgeon (Acipenser ruthenus).</title>
        <authorList>
            <person name="Wei Q."/>
        </authorList>
    </citation>
    <scope>NUCLEOTIDE SEQUENCE [LARGE SCALE GENOMIC DNA]</scope>
    <source>
        <strain evidence="11">WHYD16114868_AA</strain>
        <tissue evidence="11">Blood</tissue>
    </source>
</reference>
<keyword evidence="3 9" id="KW-0732">Signal</keyword>
<dbReference type="InterPro" id="IPR001212">
    <property type="entry name" value="Somatomedin_B_dom"/>
</dbReference>
<accession>A0A444UYK6</accession>
<dbReference type="SUPFAM" id="SSF50923">
    <property type="entry name" value="Hemopexin-like domain"/>
    <property type="match status" value="1"/>
</dbReference>
<dbReference type="SUPFAM" id="SSF90188">
    <property type="entry name" value="Somatomedin B domain"/>
    <property type="match status" value="1"/>
</dbReference>
<comment type="subcellular location">
    <subcellularLocation>
        <location evidence="1">Secreted</location>
    </subcellularLocation>
</comment>
<dbReference type="PRINTS" id="PR00022">
    <property type="entry name" value="SOMATOMEDINB"/>
</dbReference>
<keyword evidence="2" id="KW-0964">Secreted</keyword>
<proteinExistence type="predicted"/>
<protein>
    <submittedName>
        <fullName evidence="11">Vitronectin</fullName>
    </submittedName>
</protein>
<dbReference type="PROSITE" id="PS00024">
    <property type="entry name" value="HEMOPEXIN"/>
    <property type="match status" value="1"/>
</dbReference>
<dbReference type="InterPro" id="IPR018487">
    <property type="entry name" value="Hemopexin-like_repeat"/>
</dbReference>
<keyword evidence="4" id="KW-0677">Repeat</keyword>